<keyword evidence="1" id="KW-0175">Coiled coil</keyword>
<dbReference type="Pfam" id="PF11853">
    <property type="entry name" value="DUF3373"/>
    <property type="match status" value="1"/>
</dbReference>
<evidence type="ECO:0000256" key="2">
    <source>
        <dbReference type="SAM" id="SignalP"/>
    </source>
</evidence>
<sequence length="534" mass="59084">MKKTIIALSAIATIGTSSFAANVSTADMMKQIEALKAQIEALENKLGATETTTKANKESLEKMMNSDSITVNDARFKKLEKKVDNIGKTATDAKIQSGGDNLKWDVDFRTQVDNIQYKHVSGKKSKNNALMTNRLWLGMAYQADTNSIFYGTLSYNKAFGDTANHSQSNTNPGYADFDWVTNENATDNSVKVKEAYWLYTNDSFLGNKDVSWTASVGRRPSTDGLGINLRADQKRKSPLSHTVNVEFDGASARFNLDKVTGIEGMWFKLCAGRGLTNAKQRFTMDGTDYSDDDTLNDNVDMLGFIFVPWDNGQYSVHTNYARAWNLIGYTGSQLQTYQSNMAAATSYSDMMNARAGLSFNDVGDMDLATIMFKAEGIGDGISDFLDDTTFFASYAMSVTHPTALGMLGTTDSKVGQSFWIGLNMPCPLDPDKARIGIEWNHGTKYWRSMTYGEDTYAGSKIAARGDAWEIYRNQKLTDALEFGLSYLYIDYDYTGSNSFFGAEGTPYDIDSAQAAASDAVKSAQDIKAYIRYRF</sequence>
<accession>A0A4Q1AYY1</accession>
<dbReference type="OrthoDB" id="9760233at2"/>
<comment type="caution">
    <text evidence="3">The sequence shown here is derived from an EMBL/GenBank/DDBJ whole genome shotgun (WGS) entry which is preliminary data.</text>
</comment>
<evidence type="ECO:0000256" key="1">
    <source>
        <dbReference type="SAM" id="Coils"/>
    </source>
</evidence>
<feature type="chain" id="PRO_5020711330" description="DUF3373 domain-containing protein" evidence="2">
    <location>
        <begin position="21"/>
        <end position="534"/>
    </location>
</feature>
<name>A0A4Q1AYY1_9BACT</name>
<evidence type="ECO:0008006" key="5">
    <source>
        <dbReference type="Google" id="ProtNLM"/>
    </source>
</evidence>
<reference evidence="3 4" key="1">
    <citation type="submission" date="2017-10" db="EMBL/GenBank/DDBJ databases">
        <title>Genomics of the genus Arcobacter.</title>
        <authorList>
            <person name="Perez-Cataluna A."/>
            <person name="Figueras M.J."/>
        </authorList>
    </citation>
    <scope>NUCLEOTIDE SEQUENCE [LARGE SCALE GENOMIC DNA]</scope>
    <source>
        <strain evidence="3 4">CECT 8441</strain>
    </source>
</reference>
<dbReference type="InterPro" id="IPR021803">
    <property type="entry name" value="DUF3373"/>
</dbReference>
<gene>
    <name evidence="3" type="ORF">CRV07_02115</name>
</gene>
<dbReference type="RefSeq" id="WP_129086164.1">
    <property type="nucleotide sequence ID" value="NZ_CP053836.1"/>
</dbReference>
<evidence type="ECO:0000313" key="3">
    <source>
        <dbReference type="EMBL" id="RXK08621.1"/>
    </source>
</evidence>
<dbReference type="AlphaFoldDB" id="A0A4Q1AYY1"/>
<keyword evidence="4" id="KW-1185">Reference proteome</keyword>
<organism evidence="3 4">
    <name type="scientific">Halarcobacter ebronensis</name>
    <dbReference type="NCBI Taxonomy" id="1462615"/>
    <lineage>
        <taxon>Bacteria</taxon>
        <taxon>Pseudomonadati</taxon>
        <taxon>Campylobacterota</taxon>
        <taxon>Epsilonproteobacteria</taxon>
        <taxon>Campylobacterales</taxon>
        <taxon>Arcobacteraceae</taxon>
        <taxon>Halarcobacter</taxon>
    </lineage>
</organism>
<proteinExistence type="predicted"/>
<feature type="signal peptide" evidence="2">
    <location>
        <begin position="1"/>
        <end position="20"/>
    </location>
</feature>
<feature type="coiled-coil region" evidence="1">
    <location>
        <begin position="25"/>
        <end position="52"/>
    </location>
</feature>
<protein>
    <recommendedName>
        <fullName evidence="5">DUF3373 domain-containing protein</fullName>
    </recommendedName>
</protein>
<dbReference type="EMBL" id="PDKK01000001">
    <property type="protein sequence ID" value="RXK08621.1"/>
    <property type="molecule type" value="Genomic_DNA"/>
</dbReference>
<dbReference type="Proteomes" id="UP000289758">
    <property type="component" value="Unassembled WGS sequence"/>
</dbReference>
<keyword evidence="2" id="KW-0732">Signal</keyword>
<evidence type="ECO:0000313" key="4">
    <source>
        <dbReference type="Proteomes" id="UP000289758"/>
    </source>
</evidence>